<dbReference type="EMBL" id="CADCVS010000118">
    <property type="protein sequence ID" value="CAA9479570.1"/>
    <property type="molecule type" value="Genomic_DNA"/>
</dbReference>
<reference evidence="1" key="1">
    <citation type="submission" date="2020-02" db="EMBL/GenBank/DDBJ databases">
        <authorList>
            <person name="Meier V. D."/>
        </authorList>
    </citation>
    <scope>NUCLEOTIDE SEQUENCE</scope>
    <source>
        <strain evidence="1">AVDCRST_MAG30</strain>
    </source>
</reference>
<feature type="non-terminal residue" evidence="1">
    <location>
        <position position="39"/>
    </location>
</feature>
<proteinExistence type="predicted"/>
<evidence type="ECO:0008006" key="2">
    <source>
        <dbReference type="Google" id="ProtNLM"/>
    </source>
</evidence>
<name>A0A6J4S011_9ACTN</name>
<protein>
    <recommendedName>
        <fullName evidence="2">Mobile element protein</fullName>
    </recommendedName>
</protein>
<dbReference type="AlphaFoldDB" id="A0A6J4S011"/>
<sequence length="39" mass="3953">MIVLGADTHKRSHSIAAVSAATGEVVSEKTVRVDAAGFA</sequence>
<evidence type="ECO:0000313" key="1">
    <source>
        <dbReference type="EMBL" id="CAA9479570.1"/>
    </source>
</evidence>
<organism evidence="1">
    <name type="scientific">uncultured Solirubrobacteraceae bacterium</name>
    <dbReference type="NCBI Taxonomy" id="1162706"/>
    <lineage>
        <taxon>Bacteria</taxon>
        <taxon>Bacillati</taxon>
        <taxon>Actinomycetota</taxon>
        <taxon>Thermoleophilia</taxon>
        <taxon>Solirubrobacterales</taxon>
        <taxon>Solirubrobacteraceae</taxon>
        <taxon>environmental samples</taxon>
    </lineage>
</organism>
<accession>A0A6J4S011</accession>
<gene>
    <name evidence="1" type="ORF">AVDCRST_MAG30-712</name>
</gene>